<accession>A0A5E8AEU9</accession>
<dbReference type="Proteomes" id="UP000326857">
    <property type="component" value="Unassembled WGS sequence"/>
</dbReference>
<dbReference type="EMBL" id="CABVLI010000047">
    <property type="protein sequence ID" value="VVT29944.1"/>
    <property type="molecule type" value="Genomic_DNA"/>
</dbReference>
<reference evidence="1 2" key="1">
    <citation type="submission" date="2019-09" db="EMBL/GenBank/DDBJ databases">
        <authorList>
            <person name="Dittami M. S."/>
        </authorList>
    </citation>
    <scope>NUCLEOTIDE SEQUENCE [LARGE SCALE GENOMIC DNA]</scope>
    <source>
        <strain evidence="1">SPHINGO391</strain>
    </source>
</reference>
<dbReference type="AlphaFoldDB" id="A0A5E8AEU9"/>
<dbReference type="SUPFAM" id="SSF51430">
    <property type="entry name" value="NAD(P)-linked oxidoreductase"/>
    <property type="match status" value="1"/>
</dbReference>
<proteinExistence type="predicted"/>
<protein>
    <recommendedName>
        <fullName evidence="3">Aldo/keto reductase</fullName>
    </recommendedName>
</protein>
<organism evidence="1 2">
    <name type="scientific">Sphingomonas aurantiaca</name>
    <dbReference type="NCBI Taxonomy" id="185949"/>
    <lineage>
        <taxon>Bacteria</taxon>
        <taxon>Pseudomonadati</taxon>
        <taxon>Pseudomonadota</taxon>
        <taxon>Alphaproteobacteria</taxon>
        <taxon>Sphingomonadales</taxon>
        <taxon>Sphingomonadaceae</taxon>
        <taxon>Sphingomonas</taxon>
    </lineage>
</organism>
<sequence length="50" mass="5246">MQVAPACLLRRSPDILRIPGTPSVAHLRENPGAAALALPDWETAARDGIG</sequence>
<gene>
    <name evidence="1" type="ORF">SPHINGO391_510199</name>
</gene>
<evidence type="ECO:0000313" key="1">
    <source>
        <dbReference type="EMBL" id="VVT29944.1"/>
    </source>
</evidence>
<dbReference type="InterPro" id="IPR036812">
    <property type="entry name" value="NAD(P)_OxRdtase_dom_sf"/>
</dbReference>
<evidence type="ECO:0000313" key="2">
    <source>
        <dbReference type="Proteomes" id="UP000326857"/>
    </source>
</evidence>
<evidence type="ECO:0008006" key="3">
    <source>
        <dbReference type="Google" id="ProtNLM"/>
    </source>
</evidence>
<dbReference type="RefSeq" id="WP_321170176.1">
    <property type="nucleotide sequence ID" value="NZ_LR701528.1"/>
</dbReference>
<name>A0A5E8AEU9_9SPHN</name>